<organism evidence="1 2">
    <name type="scientific">Coccidioides posadasii RMSCC 3488</name>
    <dbReference type="NCBI Taxonomy" id="454284"/>
    <lineage>
        <taxon>Eukaryota</taxon>
        <taxon>Fungi</taxon>
        <taxon>Dikarya</taxon>
        <taxon>Ascomycota</taxon>
        <taxon>Pezizomycotina</taxon>
        <taxon>Eurotiomycetes</taxon>
        <taxon>Eurotiomycetidae</taxon>
        <taxon>Onygenales</taxon>
        <taxon>Onygenaceae</taxon>
        <taxon>Coccidioides</taxon>
    </lineage>
</organism>
<gene>
    <name evidence="1" type="ORF">CPAG_06308</name>
</gene>
<proteinExistence type="predicted"/>
<dbReference type="AlphaFoldDB" id="A0A0J6FAB5"/>
<reference evidence="2" key="2">
    <citation type="journal article" date="2009" name="Genome Res.">
        <title>Comparative genomic analyses of the human fungal pathogens Coccidioides and their relatives.</title>
        <authorList>
            <person name="Sharpton T.J."/>
            <person name="Stajich J.E."/>
            <person name="Rounsley S.D."/>
            <person name="Gardner M.J."/>
            <person name="Wortman J.R."/>
            <person name="Jordar V.S."/>
            <person name="Maiti R."/>
            <person name="Kodira C.D."/>
            <person name="Neafsey D.E."/>
            <person name="Zeng Q."/>
            <person name="Hung C.-Y."/>
            <person name="McMahan C."/>
            <person name="Muszewska A."/>
            <person name="Grynberg M."/>
            <person name="Mandel M.A."/>
            <person name="Kellner E.M."/>
            <person name="Barker B.M."/>
            <person name="Galgiani J.N."/>
            <person name="Orbach M.J."/>
            <person name="Kirkland T.N."/>
            <person name="Cole G.T."/>
            <person name="Henn M.R."/>
            <person name="Birren B.W."/>
            <person name="Taylor J.W."/>
        </authorList>
    </citation>
    <scope>NUCLEOTIDE SEQUENCE [LARGE SCALE GENOMIC DNA]</scope>
    <source>
        <strain evidence="2">RMSCC 3488</strain>
    </source>
</reference>
<sequence>MSRTVLLRLGMRRRLHSLRFKRADELGVLDPPDPPELCLRALQEKGTAAPWGVQASVLGKAETMRGVVLLFRHYPYKKAAIRYAQSGDPANVISPAGQSGVCFWRRSVPEVGLEALLWSSMKDILGLFPITARGYRGGL</sequence>
<dbReference type="EMBL" id="DS268112">
    <property type="protein sequence ID" value="KMM69996.1"/>
    <property type="molecule type" value="Genomic_DNA"/>
</dbReference>
<protein>
    <submittedName>
        <fullName evidence="1">Uncharacterized protein</fullName>
    </submittedName>
</protein>
<dbReference type="Proteomes" id="UP000054567">
    <property type="component" value="Unassembled WGS sequence"/>
</dbReference>
<evidence type="ECO:0000313" key="2">
    <source>
        <dbReference type="Proteomes" id="UP000054567"/>
    </source>
</evidence>
<reference evidence="2" key="3">
    <citation type="journal article" date="2010" name="Genome Res.">
        <title>Population genomic sequencing of Coccidioides fungi reveals recent hybridization and transposon control.</title>
        <authorList>
            <person name="Neafsey D.E."/>
            <person name="Barker B.M."/>
            <person name="Sharpton T.J."/>
            <person name="Stajich J.E."/>
            <person name="Park D.J."/>
            <person name="Whiston E."/>
            <person name="Hung C.-Y."/>
            <person name="McMahan C."/>
            <person name="White J."/>
            <person name="Sykes S."/>
            <person name="Heiman D."/>
            <person name="Young S."/>
            <person name="Zeng Q."/>
            <person name="Abouelleil A."/>
            <person name="Aftuck L."/>
            <person name="Bessette D."/>
            <person name="Brown A."/>
            <person name="FitzGerald M."/>
            <person name="Lui A."/>
            <person name="Macdonald J.P."/>
            <person name="Priest M."/>
            <person name="Orbach M.J."/>
            <person name="Galgiani J.N."/>
            <person name="Kirkland T.N."/>
            <person name="Cole G.T."/>
            <person name="Birren B.W."/>
            <person name="Henn M.R."/>
            <person name="Taylor J.W."/>
            <person name="Rounsley S.D."/>
        </authorList>
    </citation>
    <scope>NUCLEOTIDE SEQUENCE [LARGE SCALE GENOMIC DNA]</scope>
    <source>
        <strain evidence="2">RMSCC 3488</strain>
    </source>
</reference>
<evidence type="ECO:0000313" key="1">
    <source>
        <dbReference type="EMBL" id="KMM69996.1"/>
    </source>
</evidence>
<name>A0A0J6FAB5_COCPO</name>
<reference evidence="1 2" key="1">
    <citation type="submission" date="2007-06" db="EMBL/GenBank/DDBJ databases">
        <title>The Genome Sequence of Coccidioides posadasii RMSCC_3488.</title>
        <authorList>
            <consortium name="Coccidioides Genome Resources Consortium"/>
            <consortium name="The Broad Institute Genome Sequencing Platform"/>
            <person name="Henn M.R."/>
            <person name="Sykes S."/>
            <person name="Young S."/>
            <person name="Jaffe D."/>
            <person name="Berlin A."/>
            <person name="Alvarez P."/>
            <person name="Butler J."/>
            <person name="Gnerre S."/>
            <person name="Grabherr M."/>
            <person name="Mauceli E."/>
            <person name="Brockman W."/>
            <person name="Kodira C."/>
            <person name="Alvarado L."/>
            <person name="Zeng Q."/>
            <person name="Crawford M."/>
            <person name="Antoine C."/>
            <person name="Devon K."/>
            <person name="Galgiani J."/>
            <person name="Orsborn K."/>
            <person name="Lewis M.L."/>
            <person name="Nusbaum C."/>
            <person name="Galagan J."/>
            <person name="Birren B."/>
        </authorList>
    </citation>
    <scope>NUCLEOTIDE SEQUENCE [LARGE SCALE GENOMIC DNA]</scope>
    <source>
        <strain evidence="1 2">RMSCC 3488</strain>
    </source>
</reference>
<dbReference type="VEuPathDB" id="FungiDB:CPAG_06308"/>
<accession>A0A0J6FAB5</accession>